<sequence>MSTGRILAIDRESSLLNCSSAAAGTCVCCVCFLCLPIEQLAVAWFSSSFLTSPNGKKRNMAGGLSLSYPLLLRGFPHPSFVVGRFSSPFLTIQMVA</sequence>
<accession>A0ABP0WKF1</accession>
<name>A0ABP0WKF1_9BRYO</name>
<reference evidence="1" key="1">
    <citation type="submission" date="2024-02" db="EMBL/GenBank/DDBJ databases">
        <authorList>
            <consortium name="ELIXIR-Norway"/>
            <consortium name="Elixir Norway"/>
        </authorList>
    </citation>
    <scope>NUCLEOTIDE SEQUENCE</scope>
</reference>
<evidence type="ECO:0008006" key="3">
    <source>
        <dbReference type="Google" id="ProtNLM"/>
    </source>
</evidence>
<keyword evidence="2" id="KW-1185">Reference proteome</keyword>
<protein>
    <recommendedName>
        <fullName evidence="3">Secreted protein</fullName>
    </recommendedName>
</protein>
<evidence type="ECO:0000313" key="2">
    <source>
        <dbReference type="Proteomes" id="UP001497444"/>
    </source>
</evidence>
<dbReference type="Proteomes" id="UP001497444">
    <property type="component" value="Chromosome 19"/>
</dbReference>
<organism evidence="1 2">
    <name type="scientific">Sphagnum jensenii</name>
    <dbReference type="NCBI Taxonomy" id="128206"/>
    <lineage>
        <taxon>Eukaryota</taxon>
        <taxon>Viridiplantae</taxon>
        <taxon>Streptophyta</taxon>
        <taxon>Embryophyta</taxon>
        <taxon>Bryophyta</taxon>
        <taxon>Sphagnophytina</taxon>
        <taxon>Sphagnopsida</taxon>
        <taxon>Sphagnales</taxon>
        <taxon>Sphagnaceae</taxon>
        <taxon>Sphagnum</taxon>
    </lineage>
</organism>
<dbReference type="EMBL" id="OZ020114">
    <property type="protein sequence ID" value="CAK9267352.1"/>
    <property type="molecule type" value="Genomic_DNA"/>
</dbReference>
<evidence type="ECO:0000313" key="1">
    <source>
        <dbReference type="EMBL" id="CAK9267352.1"/>
    </source>
</evidence>
<gene>
    <name evidence="1" type="ORF">CSSPJE1EN1_LOCUS12830</name>
</gene>
<proteinExistence type="predicted"/>